<gene>
    <name evidence="2" type="ORF">NBRC116591_12450</name>
</gene>
<organism evidence="2 3">
    <name type="scientific">Sessilibacter corallicola</name>
    <dbReference type="NCBI Taxonomy" id="2904075"/>
    <lineage>
        <taxon>Bacteria</taxon>
        <taxon>Pseudomonadati</taxon>
        <taxon>Pseudomonadota</taxon>
        <taxon>Gammaproteobacteria</taxon>
        <taxon>Cellvibrionales</taxon>
        <taxon>Cellvibrionaceae</taxon>
        <taxon>Sessilibacter</taxon>
    </lineage>
</organism>
<comment type="caution">
    <text evidence="2">The sequence shown here is derived from an EMBL/GenBank/DDBJ whole genome shotgun (WGS) entry which is preliminary data.</text>
</comment>
<reference evidence="2 3" key="1">
    <citation type="submission" date="2024-04" db="EMBL/GenBank/DDBJ databases">
        <title>Draft genome sequence of Sessilibacter corallicola NBRC 116591.</title>
        <authorList>
            <person name="Miyakawa T."/>
            <person name="Kusuya Y."/>
            <person name="Miura T."/>
        </authorList>
    </citation>
    <scope>NUCLEOTIDE SEQUENCE [LARGE SCALE GENOMIC DNA]</scope>
    <source>
        <strain evidence="2 3">KU-00831-HH</strain>
    </source>
</reference>
<dbReference type="Gene3D" id="2.40.160.20">
    <property type="match status" value="1"/>
</dbReference>
<dbReference type="Pfam" id="PF08239">
    <property type="entry name" value="SH3_3"/>
    <property type="match status" value="1"/>
</dbReference>
<protein>
    <recommendedName>
        <fullName evidence="1">SH3b domain-containing protein</fullName>
    </recommendedName>
</protein>
<dbReference type="SUPFAM" id="SSF56925">
    <property type="entry name" value="OMPA-like"/>
    <property type="match status" value="1"/>
</dbReference>
<name>A0ABQ0A703_9GAMM</name>
<feature type="domain" description="SH3b" evidence="1">
    <location>
        <begin position="64"/>
        <end position="128"/>
    </location>
</feature>
<accession>A0ABQ0A703</accession>
<dbReference type="RefSeq" id="WP_353302077.1">
    <property type="nucleotide sequence ID" value="NZ_BAABWN010000003.1"/>
</dbReference>
<dbReference type="EMBL" id="BAABWN010000003">
    <property type="protein sequence ID" value="GAA6167435.1"/>
    <property type="molecule type" value="Genomic_DNA"/>
</dbReference>
<proteinExistence type="predicted"/>
<dbReference type="InterPro" id="IPR003646">
    <property type="entry name" value="SH3-like_bac-type"/>
</dbReference>
<sequence length="286" mass="32257">MYLIQLVLSRHAQNHEQNSWLCVQGNARTETRTANSRTLKHSPVLTALLAFTLILFTNAAVAKDPTLVVVDTGYIDVHTGPGRGYPVFHALEKGETIELLKQRTDWVKVKTKRGKKGWVHVRDINKTIGANGEQVTFSTPGFEQFKNRRFELGFSAGTFEGSDSIDAYVGWRWTKNISVEAHATQIVGDFSDSQMFTANIVLTPFPDWRITPFVTLGTGTIDISPDTTLVSTEDRTNDVLQSGIGFYGYVGRRFVARFQYNNNKLITDRNENEEIDEWRLGITAFF</sequence>
<keyword evidence="3" id="KW-1185">Reference proteome</keyword>
<dbReference type="Proteomes" id="UP001465153">
    <property type="component" value="Unassembled WGS sequence"/>
</dbReference>
<evidence type="ECO:0000313" key="2">
    <source>
        <dbReference type="EMBL" id="GAA6167435.1"/>
    </source>
</evidence>
<dbReference type="PROSITE" id="PS51781">
    <property type="entry name" value="SH3B"/>
    <property type="match status" value="1"/>
</dbReference>
<evidence type="ECO:0000259" key="1">
    <source>
        <dbReference type="PROSITE" id="PS51781"/>
    </source>
</evidence>
<dbReference type="Gene3D" id="2.30.30.40">
    <property type="entry name" value="SH3 Domains"/>
    <property type="match status" value="1"/>
</dbReference>
<dbReference type="SMART" id="SM00287">
    <property type="entry name" value="SH3b"/>
    <property type="match status" value="1"/>
</dbReference>
<evidence type="ECO:0000313" key="3">
    <source>
        <dbReference type="Proteomes" id="UP001465153"/>
    </source>
</evidence>
<dbReference type="InterPro" id="IPR011250">
    <property type="entry name" value="OMP/PagP_B-barrel"/>
</dbReference>